<dbReference type="EMBL" id="JARBDR010000059">
    <property type="protein sequence ID" value="KAJ8321489.1"/>
    <property type="molecule type" value="Genomic_DNA"/>
</dbReference>
<keyword evidence="7" id="KW-0807">Transducer</keyword>
<evidence type="ECO:0000256" key="6">
    <source>
        <dbReference type="ARBA" id="ARBA00023170"/>
    </source>
</evidence>
<keyword evidence="2 9" id="KW-0812">Transmembrane</keyword>
<gene>
    <name evidence="11" type="ORF">KUTeg_000959</name>
</gene>
<dbReference type="InterPro" id="IPR017452">
    <property type="entry name" value="GPCR_Rhodpsn_7TM"/>
</dbReference>
<comment type="caution">
    <text evidence="11">The sequence shown here is derived from an EMBL/GenBank/DDBJ whole genome shotgun (WGS) entry which is preliminary data.</text>
</comment>
<dbReference type="InterPro" id="IPR000276">
    <property type="entry name" value="GPCR_Rhodpsn"/>
</dbReference>
<dbReference type="PANTHER" id="PTHR24240">
    <property type="entry name" value="OPSIN"/>
    <property type="match status" value="1"/>
</dbReference>
<feature type="region of interest" description="Disordered" evidence="8">
    <location>
        <begin position="146"/>
        <end position="169"/>
    </location>
</feature>
<accession>A0ABQ9FW72</accession>
<feature type="domain" description="G-protein coupled receptors family 1 profile" evidence="10">
    <location>
        <begin position="1"/>
        <end position="87"/>
    </location>
</feature>
<evidence type="ECO:0000256" key="3">
    <source>
        <dbReference type="ARBA" id="ARBA00022989"/>
    </source>
</evidence>
<evidence type="ECO:0000256" key="9">
    <source>
        <dbReference type="SAM" id="Phobius"/>
    </source>
</evidence>
<evidence type="ECO:0000256" key="2">
    <source>
        <dbReference type="ARBA" id="ARBA00022692"/>
    </source>
</evidence>
<dbReference type="Proteomes" id="UP001217089">
    <property type="component" value="Unassembled WGS sequence"/>
</dbReference>
<keyword evidence="5 9" id="KW-0472">Membrane</keyword>
<evidence type="ECO:0000256" key="1">
    <source>
        <dbReference type="ARBA" id="ARBA00004141"/>
    </source>
</evidence>
<feature type="compositionally biased region" description="Basic and acidic residues" evidence="8">
    <location>
        <begin position="159"/>
        <end position="169"/>
    </location>
</feature>
<evidence type="ECO:0000256" key="8">
    <source>
        <dbReference type="SAM" id="MobiDB-lite"/>
    </source>
</evidence>
<evidence type="ECO:0000313" key="11">
    <source>
        <dbReference type="EMBL" id="KAJ8321489.1"/>
    </source>
</evidence>
<sequence>MIYKYVFVTPDVIVITDYYEVLYFVNITKLATRRFYVRKGAFVVSWCPYTVVSAWSALGNPADIPAIATVIPLIMAKLSVIWNPIIYIIKNRNFRAAIIVHLPCFARCLFIQETRVAAHDVNADSPANRQALGSNVRENMFASNVPTSVESETQGINMERFEERSVPSDDMRNQTNFVTNFNLCTGGVWVG</sequence>
<dbReference type="SUPFAM" id="SSF81321">
    <property type="entry name" value="Family A G protein-coupled receptor-like"/>
    <property type="match status" value="1"/>
</dbReference>
<dbReference type="PROSITE" id="PS50262">
    <property type="entry name" value="G_PROTEIN_RECEP_F1_2"/>
    <property type="match status" value="1"/>
</dbReference>
<keyword evidence="4" id="KW-0297">G-protein coupled receptor</keyword>
<dbReference type="InterPro" id="IPR050125">
    <property type="entry name" value="GPCR_opsins"/>
</dbReference>
<dbReference type="Gene3D" id="1.20.1070.10">
    <property type="entry name" value="Rhodopsin 7-helix transmembrane proteins"/>
    <property type="match status" value="1"/>
</dbReference>
<keyword evidence="3 9" id="KW-1133">Transmembrane helix</keyword>
<evidence type="ECO:0000256" key="5">
    <source>
        <dbReference type="ARBA" id="ARBA00023136"/>
    </source>
</evidence>
<evidence type="ECO:0000313" key="12">
    <source>
        <dbReference type="Proteomes" id="UP001217089"/>
    </source>
</evidence>
<dbReference type="PRINTS" id="PR00237">
    <property type="entry name" value="GPCRRHODOPSN"/>
</dbReference>
<reference evidence="11 12" key="1">
    <citation type="submission" date="2022-12" db="EMBL/GenBank/DDBJ databases">
        <title>Chromosome-level genome of Tegillarca granosa.</title>
        <authorList>
            <person name="Kim J."/>
        </authorList>
    </citation>
    <scope>NUCLEOTIDE SEQUENCE [LARGE SCALE GENOMIC DNA]</scope>
    <source>
        <strain evidence="11">Teg-2019</strain>
        <tissue evidence="11">Adductor muscle</tissue>
    </source>
</reference>
<feature type="transmembrane region" description="Helical" evidence="9">
    <location>
        <begin position="40"/>
        <end position="58"/>
    </location>
</feature>
<proteinExistence type="predicted"/>
<feature type="compositionally biased region" description="Polar residues" evidence="8">
    <location>
        <begin position="146"/>
        <end position="156"/>
    </location>
</feature>
<feature type="transmembrane region" description="Helical" evidence="9">
    <location>
        <begin position="64"/>
        <end position="89"/>
    </location>
</feature>
<name>A0ABQ9FW72_TEGGR</name>
<evidence type="ECO:0000256" key="4">
    <source>
        <dbReference type="ARBA" id="ARBA00023040"/>
    </source>
</evidence>
<keyword evidence="12" id="KW-1185">Reference proteome</keyword>
<evidence type="ECO:0000259" key="10">
    <source>
        <dbReference type="PROSITE" id="PS50262"/>
    </source>
</evidence>
<organism evidence="11 12">
    <name type="scientific">Tegillarca granosa</name>
    <name type="common">Malaysian cockle</name>
    <name type="synonym">Anadara granosa</name>
    <dbReference type="NCBI Taxonomy" id="220873"/>
    <lineage>
        <taxon>Eukaryota</taxon>
        <taxon>Metazoa</taxon>
        <taxon>Spiralia</taxon>
        <taxon>Lophotrochozoa</taxon>
        <taxon>Mollusca</taxon>
        <taxon>Bivalvia</taxon>
        <taxon>Autobranchia</taxon>
        <taxon>Pteriomorphia</taxon>
        <taxon>Arcoida</taxon>
        <taxon>Arcoidea</taxon>
        <taxon>Arcidae</taxon>
        <taxon>Tegillarca</taxon>
    </lineage>
</organism>
<evidence type="ECO:0000256" key="7">
    <source>
        <dbReference type="ARBA" id="ARBA00023224"/>
    </source>
</evidence>
<keyword evidence="6" id="KW-0675">Receptor</keyword>
<comment type="subcellular location">
    <subcellularLocation>
        <location evidence="1">Membrane</location>
        <topology evidence="1">Multi-pass membrane protein</topology>
    </subcellularLocation>
</comment>
<protein>
    <recommendedName>
        <fullName evidence="10">G-protein coupled receptors family 1 profile domain-containing protein</fullName>
    </recommendedName>
</protein>